<keyword evidence="1" id="KW-0472">Membrane</keyword>
<gene>
    <name evidence="3" type="ORF">A3A65_01170</name>
</gene>
<evidence type="ECO:0000313" key="4">
    <source>
        <dbReference type="Proteomes" id="UP000176723"/>
    </source>
</evidence>
<dbReference type="EMBL" id="MHCL01000023">
    <property type="protein sequence ID" value="OGY20769.1"/>
    <property type="molecule type" value="Genomic_DNA"/>
</dbReference>
<proteinExistence type="predicted"/>
<sequence>MDSLEQFFTQYPWLFLLLQLWSIPWKGLALWTAARREEKIWFVLLLLVQTIGILDIIYIFLIAKHKFGFLKSRKSS</sequence>
<dbReference type="Pfam" id="PF18893">
    <property type="entry name" value="DUF5652"/>
    <property type="match status" value="1"/>
</dbReference>
<organism evidence="3 4">
    <name type="scientific">Candidatus Chisholmbacteria bacterium RIFCSPLOWO2_01_FULL_49_14</name>
    <dbReference type="NCBI Taxonomy" id="1797593"/>
    <lineage>
        <taxon>Bacteria</taxon>
        <taxon>Candidatus Chisholmiibacteriota</taxon>
    </lineage>
</organism>
<dbReference type="AlphaFoldDB" id="A0A1G1VZD1"/>
<keyword evidence="1" id="KW-0812">Transmembrane</keyword>
<dbReference type="Proteomes" id="UP000176723">
    <property type="component" value="Unassembled WGS sequence"/>
</dbReference>
<feature type="transmembrane region" description="Helical" evidence="1">
    <location>
        <begin position="12"/>
        <end position="34"/>
    </location>
</feature>
<accession>A0A1G1VZD1</accession>
<feature type="domain" description="DUF5652" evidence="2">
    <location>
        <begin position="5"/>
        <end position="65"/>
    </location>
</feature>
<dbReference type="STRING" id="1797593.A3A65_01170"/>
<dbReference type="InterPro" id="IPR043712">
    <property type="entry name" value="DUF5652"/>
</dbReference>
<name>A0A1G1VZD1_9BACT</name>
<evidence type="ECO:0000313" key="3">
    <source>
        <dbReference type="EMBL" id="OGY20769.1"/>
    </source>
</evidence>
<comment type="caution">
    <text evidence="3">The sequence shown here is derived from an EMBL/GenBank/DDBJ whole genome shotgun (WGS) entry which is preliminary data.</text>
</comment>
<reference evidence="3 4" key="1">
    <citation type="journal article" date="2016" name="Nat. Commun.">
        <title>Thousands of microbial genomes shed light on interconnected biogeochemical processes in an aquifer system.</title>
        <authorList>
            <person name="Anantharaman K."/>
            <person name="Brown C.T."/>
            <person name="Hug L.A."/>
            <person name="Sharon I."/>
            <person name="Castelle C.J."/>
            <person name="Probst A.J."/>
            <person name="Thomas B.C."/>
            <person name="Singh A."/>
            <person name="Wilkins M.J."/>
            <person name="Karaoz U."/>
            <person name="Brodie E.L."/>
            <person name="Williams K.H."/>
            <person name="Hubbard S.S."/>
            <person name="Banfield J.F."/>
        </authorList>
    </citation>
    <scope>NUCLEOTIDE SEQUENCE [LARGE SCALE GENOMIC DNA]</scope>
</reference>
<protein>
    <recommendedName>
        <fullName evidence="2">DUF5652 domain-containing protein</fullName>
    </recommendedName>
</protein>
<keyword evidence="1" id="KW-1133">Transmembrane helix</keyword>
<feature type="transmembrane region" description="Helical" evidence="1">
    <location>
        <begin position="40"/>
        <end position="63"/>
    </location>
</feature>
<evidence type="ECO:0000259" key="2">
    <source>
        <dbReference type="Pfam" id="PF18893"/>
    </source>
</evidence>
<evidence type="ECO:0000256" key="1">
    <source>
        <dbReference type="SAM" id="Phobius"/>
    </source>
</evidence>